<evidence type="ECO:0000256" key="2">
    <source>
        <dbReference type="ARBA" id="ARBA00023015"/>
    </source>
</evidence>
<gene>
    <name evidence="7" type="ORF">QN277_020613</name>
</gene>
<feature type="domain" description="NAC" evidence="6">
    <location>
        <begin position="14"/>
        <end position="172"/>
    </location>
</feature>
<dbReference type="Gene3D" id="2.170.150.80">
    <property type="entry name" value="NAC domain"/>
    <property type="match status" value="1"/>
</dbReference>
<keyword evidence="8" id="KW-1185">Reference proteome</keyword>
<comment type="subcellular location">
    <subcellularLocation>
        <location evidence="1">Nucleus</location>
    </subcellularLocation>
</comment>
<dbReference type="FunFam" id="2.170.150.80:FF:000007">
    <property type="entry name" value="NAC domain-containing protein 35"/>
    <property type="match status" value="1"/>
</dbReference>
<dbReference type="PANTHER" id="PTHR31744:SF77">
    <property type="entry name" value="PROTEIN FEZ"/>
    <property type="match status" value="1"/>
</dbReference>
<dbReference type="Proteomes" id="UP001293593">
    <property type="component" value="Unassembled WGS sequence"/>
</dbReference>
<dbReference type="PROSITE" id="PS51005">
    <property type="entry name" value="NAC"/>
    <property type="match status" value="1"/>
</dbReference>
<dbReference type="EMBL" id="JAWXYG010000005">
    <property type="protein sequence ID" value="KAK4272003.1"/>
    <property type="molecule type" value="Genomic_DNA"/>
</dbReference>
<comment type="caution">
    <text evidence="7">The sequence shown here is derived from an EMBL/GenBank/DDBJ whole genome shotgun (WGS) entry which is preliminary data.</text>
</comment>
<proteinExistence type="predicted"/>
<keyword evidence="2" id="KW-0805">Transcription regulation</keyword>
<evidence type="ECO:0000259" key="6">
    <source>
        <dbReference type="PROSITE" id="PS51005"/>
    </source>
</evidence>
<evidence type="ECO:0000256" key="5">
    <source>
        <dbReference type="ARBA" id="ARBA00023242"/>
    </source>
</evidence>
<dbReference type="InterPro" id="IPR003441">
    <property type="entry name" value="NAC-dom"/>
</dbReference>
<keyword evidence="3" id="KW-0238">DNA-binding</keyword>
<dbReference type="InterPro" id="IPR036093">
    <property type="entry name" value="NAC_dom_sf"/>
</dbReference>
<accession>A0AAE1MS98</accession>
<keyword evidence="5" id="KW-0539">Nucleus</keyword>
<dbReference type="Pfam" id="PF02365">
    <property type="entry name" value="NAM"/>
    <property type="match status" value="1"/>
</dbReference>
<name>A0AAE1MS98_9FABA</name>
<protein>
    <recommendedName>
        <fullName evidence="6">NAC domain-containing protein</fullName>
    </recommendedName>
</protein>
<dbReference type="GO" id="GO:0006355">
    <property type="term" value="P:regulation of DNA-templated transcription"/>
    <property type="evidence" value="ECO:0007669"/>
    <property type="project" value="InterPro"/>
</dbReference>
<dbReference type="SUPFAM" id="SSF101941">
    <property type="entry name" value="NAC domain"/>
    <property type="match status" value="1"/>
</dbReference>
<sequence length="295" mass="33337">MEEENEMDTFDDILLPGFRFHPTDEELVDFYLRKKIEQKTLPIDIIKQVDIYKYDPWDLPRMASSSSEKELYFYCQRERKYRNSARPNRVTRAGFWKATGTDRPIYSSKGNCIGLKKSLVFYRGRAAQGTKTEWMMHEFRLPSLSDSSLPRNLSHKTLPPTESWAICRIFKKTTSQKPSSHSHPCIPQFPESLPVGDVLNQGGGATASGNHFSTENISGAYFSASDVPCYKPISTLEASGSMILNSDWEGFEGASQQFSQGMQGNINRATGFSFPAPASGDVWKSPLLWDTPLFN</sequence>
<dbReference type="GO" id="GO:0099402">
    <property type="term" value="P:plant organ development"/>
    <property type="evidence" value="ECO:0007669"/>
    <property type="project" value="UniProtKB-ARBA"/>
</dbReference>
<evidence type="ECO:0000313" key="8">
    <source>
        <dbReference type="Proteomes" id="UP001293593"/>
    </source>
</evidence>
<evidence type="ECO:0000256" key="3">
    <source>
        <dbReference type="ARBA" id="ARBA00023125"/>
    </source>
</evidence>
<reference evidence="7" key="1">
    <citation type="submission" date="2023-10" db="EMBL/GenBank/DDBJ databases">
        <title>Chromosome-level genome of the transformable northern wattle, Acacia crassicarpa.</title>
        <authorList>
            <person name="Massaro I."/>
            <person name="Sinha N.R."/>
            <person name="Poethig S."/>
            <person name="Leichty A.R."/>
        </authorList>
    </citation>
    <scope>NUCLEOTIDE SEQUENCE</scope>
    <source>
        <strain evidence="7">Acra3RX</strain>
        <tissue evidence="7">Leaf</tissue>
    </source>
</reference>
<keyword evidence="4" id="KW-0804">Transcription</keyword>
<dbReference type="PANTHER" id="PTHR31744">
    <property type="entry name" value="PROTEIN CUP-SHAPED COTYLEDON 2-RELATED"/>
    <property type="match status" value="1"/>
</dbReference>
<evidence type="ECO:0000313" key="7">
    <source>
        <dbReference type="EMBL" id="KAK4272003.1"/>
    </source>
</evidence>
<dbReference type="GO" id="GO:0003677">
    <property type="term" value="F:DNA binding"/>
    <property type="evidence" value="ECO:0007669"/>
    <property type="project" value="UniProtKB-KW"/>
</dbReference>
<dbReference type="AlphaFoldDB" id="A0AAE1MS98"/>
<dbReference type="GO" id="GO:0005634">
    <property type="term" value="C:nucleus"/>
    <property type="evidence" value="ECO:0007669"/>
    <property type="project" value="UniProtKB-SubCell"/>
</dbReference>
<evidence type="ECO:0000256" key="1">
    <source>
        <dbReference type="ARBA" id="ARBA00004123"/>
    </source>
</evidence>
<evidence type="ECO:0000256" key="4">
    <source>
        <dbReference type="ARBA" id="ARBA00023163"/>
    </source>
</evidence>
<organism evidence="7 8">
    <name type="scientific">Acacia crassicarpa</name>
    <name type="common">northern wattle</name>
    <dbReference type="NCBI Taxonomy" id="499986"/>
    <lineage>
        <taxon>Eukaryota</taxon>
        <taxon>Viridiplantae</taxon>
        <taxon>Streptophyta</taxon>
        <taxon>Embryophyta</taxon>
        <taxon>Tracheophyta</taxon>
        <taxon>Spermatophyta</taxon>
        <taxon>Magnoliopsida</taxon>
        <taxon>eudicotyledons</taxon>
        <taxon>Gunneridae</taxon>
        <taxon>Pentapetalae</taxon>
        <taxon>rosids</taxon>
        <taxon>fabids</taxon>
        <taxon>Fabales</taxon>
        <taxon>Fabaceae</taxon>
        <taxon>Caesalpinioideae</taxon>
        <taxon>mimosoid clade</taxon>
        <taxon>Acacieae</taxon>
        <taxon>Acacia</taxon>
    </lineage>
</organism>